<comment type="subcellular location">
    <subcellularLocation>
        <location evidence="3">Cytoplasm</location>
    </subcellularLocation>
</comment>
<evidence type="ECO:0000256" key="4">
    <source>
        <dbReference type="ARBA" id="ARBA00007553"/>
    </source>
</evidence>
<dbReference type="RefSeq" id="WP_114899778.1">
    <property type="nucleotide sequence ID" value="NZ_CP031222.1"/>
</dbReference>
<evidence type="ECO:0000259" key="13">
    <source>
        <dbReference type="SMART" id="SM00644"/>
    </source>
</evidence>
<evidence type="ECO:0000313" key="15">
    <source>
        <dbReference type="Proteomes" id="UP000253940"/>
    </source>
</evidence>
<dbReference type="Pfam" id="PF01510">
    <property type="entry name" value="Amidase_2"/>
    <property type="match status" value="1"/>
</dbReference>
<dbReference type="NCBIfam" id="NF008758">
    <property type="entry name" value="PRK11789.1"/>
    <property type="match status" value="1"/>
</dbReference>
<dbReference type="PANTHER" id="PTHR30417">
    <property type="entry name" value="N-ACETYLMURAMOYL-L-ALANINE AMIDASE AMID"/>
    <property type="match status" value="1"/>
</dbReference>
<keyword evidence="10" id="KW-0961">Cell wall biogenesis/degradation</keyword>
<dbReference type="InterPro" id="IPR051206">
    <property type="entry name" value="NAMLAA_amidase_2"/>
</dbReference>
<organism evidence="14 15">
    <name type="scientific">Aquirhabdus parva</name>
    <dbReference type="NCBI Taxonomy" id="2283318"/>
    <lineage>
        <taxon>Bacteria</taxon>
        <taxon>Pseudomonadati</taxon>
        <taxon>Pseudomonadota</taxon>
        <taxon>Gammaproteobacteria</taxon>
        <taxon>Moraxellales</taxon>
        <taxon>Moraxellaceae</taxon>
        <taxon>Aquirhabdus</taxon>
    </lineage>
</organism>
<sequence>MSSTSNSIADSAGFTIQSGWLSAAKQVISPNYNARPDGKVRLIVIHNISLPPAETLEDFDKYASERYVEIFFQNQLDPALHPYFEIIKDMKVSAHLFITRVGEIIQFVSFDDRAWHAGRSSYLGVPECNDYSIGIELEGADHLPFTDAQYAALAQVIPAIQRAYPDTVNHLAGHSDIAPGRKTDPGVHFDWLRLRRSLA</sequence>
<evidence type="ECO:0000256" key="12">
    <source>
        <dbReference type="ARBA" id="ARBA00042615"/>
    </source>
</evidence>
<dbReference type="SMART" id="SM00644">
    <property type="entry name" value="Ami_2"/>
    <property type="match status" value="1"/>
</dbReference>
<comment type="similarity">
    <text evidence="4">Belongs to the N-acetylmuramoyl-L-alanine amidase 2 family.</text>
</comment>
<keyword evidence="7" id="KW-0479">Metal-binding</keyword>
<evidence type="ECO:0000256" key="3">
    <source>
        <dbReference type="ARBA" id="ARBA00004496"/>
    </source>
</evidence>
<evidence type="ECO:0000313" key="14">
    <source>
        <dbReference type="EMBL" id="AXI03670.1"/>
    </source>
</evidence>
<dbReference type="GO" id="GO:0046872">
    <property type="term" value="F:metal ion binding"/>
    <property type="evidence" value="ECO:0007669"/>
    <property type="project" value="UniProtKB-KW"/>
</dbReference>
<evidence type="ECO:0000256" key="5">
    <source>
        <dbReference type="ARBA" id="ARBA00011901"/>
    </source>
</evidence>
<comment type="cofactor">
    <cofactor evidence="2">
        <name>Zn(2+)</name>
        <dbReference type="ChEBI" id="CHEBI:29105"/>
    </cofactor>
</comment>
<dbReference type="SUPFAM" id="SSF55846">
    <property type="entry name" value="N-acetylmuramoyl-L-alanine amidase-like"/>
    <property type="match status" value="1"/>
</dbReference>
<keyword evidence="9" id="KW-0862">Zinc</keyword>
<evidence type="ECO:0000256" key="9">
    <source>
        <dbReference type="ARBA" id="ARBA00022833"/>
    </source>
</evidence>
<dbReference type="GO" id="GO:0009253">
    <property type="term" value="P:peptidoglycan catabolic process"/>
    <property type="evidence" value="ECO:0007669"/>
    <property type="project" value="InterPro"/>
</dbReference>
<dbReference type="GO" id="GO:0071555">
    <property type="term" value="P:cell wall organization"/>
    <property type="evidence" value="ECO:0007669"/>
    <property type="project" value="UniProtKB-KW"/>
</dbReference>
<evidence type="ECO:0000256" key="1">
    <source>
        <dbReference type="ARBA" id="ARBA00001561"/>
    </source>
</evidence>
<keyword evidence="8" id="KW-0378">Hydrolase</keyword>
<evidence type="ECO:0000256" key="6">
    <source>
        <dbReference type="ARBA" id="ARBA00022490"/>
    </source>
</evidence>
<feature type="domain" description="N-acetylmuramoyl-L-alanine amidase" evidence="13">
    <location>
        <begin position="29"/>
        <end position="186"/>
    </location>
</feature>
<evidence type="ECO:0000256" key="8">
    <source>
        <dbReference type="ARBA" id="ARBA00022801"/>
    </source>
</evidence>
<reference evidence="14 15" key="1">
    <citation type="submission" date="2018-07" db="EMBL/GenBank/DDBJ databases">
        <title>Genome sequencing of Moraxellaceae gen. HYN0046.</title>
        <authorList>
            <person name="Kim M."/>
            <person name="Yi H."/>
        </authorList>
    </citation>
    <scope>NUCLEOTIDE SEQUENCE [LARGE SCALE GENOMIC DNA]</scope>
    <source>
        <strain evidence="14 15">HYN0046</strain>
    </source>
</reference>
<dbReference type="GO" id="GO:0008745">
    <property type="term" value="F:N-acetylmuramoyl-L-alanine amidase activity"/>
    <property type="evidence" value="ECO:0007669"/>
    <property type="project" value="UniProtKB-EC"/>
</dbReference>
<name>A0A345P8R1_9GAMM</name>
<dbReference type="OrthoDB" id="9794842at2"/>
<accession>A0A345P8R1</accession>
<evidence type="ECO:0000256" key="2">
    <source>
        <dbReference type="ARBA" id="ARBA00001947"/>
    </source>
</evidence>
<dbReference type="Proteomes" id="UP000253940">
    <property type="component" value="Chromosome"/>
</dbReference>
<dbReference type="GO" id="GO:0005737">
    <property type="term" value="C:cytoplasm"/>
    <property type="evidence" value="ECO:0007669"/>
    <property type="project" value="UniProtKB-SubCell"/>
</dbReference>
<dbReference type="CDD" id="cd06583">
    <property type="entry name" value="PGRP"/>
    <property type="match status" value="1"/>
</dbReference>
<proteinExistence type="inferred from homology"/>
<evidence type="ECO:0000256" key="10">
    <source>
        <dbReference type="ARBA" id="ARBA00023316"/>
    </source>
</evidence>
<protein>
    <recommendedName>
        <fullName evidence="11">1,6-anhydro-N-acetylmuramyl-L-alanine amidase AmpD</fullName>
        <ecNumber evidence="5">3.5.1.28</ecNumber>
    </recommendedName>
    <alternativeName>
        <fullName evidence="12">N-acetylmuramoyl-L-alanine amidase</fullName>
    </alternativeName>
</protein>
<dbReference type="EC" id="3.5.1.28" evidence="5"/>
<dbReference type="KEGG" id="mbah:HYN46_13035"/>
<dbReference type="InterPro" id="IPR036505">
    <property type="entry name" value="Amidase/PGRP_sf"/>
</dbReference>
<evidence type="ECO:0000256" key="11">
    <source>
        <dbReference type="ARBA" id="ARBA00039257"/>
    </source>
</evidence>
<keyword evidence="15" id="KW-1185">Reference proteome</keyword>
<dbReference type="InterPro" id="IPR002502">
    <property type="entry name" value="Amidase_domain"/>
</dbReference>
<dbReference type="PANTHER" id="PTHR30417:SF4">
    <property type="entry name" value="1,6-ANHYDRO-N-ACETYLMURAMYL-L-ALANINE AMIDASE AMPD"/>
    <property type="match status" value="1"/>
</dbReference>
<evidence type="ECO:0000256" key="7">
    <source>
        <dbReference type="ARBA" id="ARBA00022723"/>
    </source>
</evidence>
<comment type="catalytic activity">
    <reaction evidence="1">
        <text>Hydrolyzes the link between N-acetylmuramoyl residues and L-amino acid residues in certain cell-wall glycopeptides.</text>
        <dbReference type="EC" id="3.5.1.28"/>
    </reaction>
</comment>
<dbReference type="EMBL" id="CP031222">
    <property type="protein sequence ID" value="AXI03670.1"/>
    <property type="molecule type" value="Genomic_DNA"/>
</dbReference>
<gene>
    <name evidence="14" type="ORF">HYN46_13035</name>
</gene>
<keyword evidence="6" id="KW-0963">Cytoplasm</keyword>
<dbReference type="GO" id="GO:0009254">
    <property type="term" value="P:peptidoglycan turnover"/>
    <property type="evidence" value="ECO:0007669"/>
    <property type="project" value="TreeGrafter"/>
</dbReference>
<dbReference type="AlphaFoldDB" id="A0A345P8R1"/>
<dbReference type="Gene3D" id="3.40.80.10">
    <property type="entry name" value="Peptidoglycan recognition protein-like"/>
    <property type="match status" value="1"/>
</dbReference>